<accession>A0A6L7A7V7</accession>
<dbReference type="EMBL" id="WSZI01000019">
    <property type="protein sequence ID" value="MWN21767.1"/>
    <property type="molecule type" value="Genomic_DNA"/>
</dbReference>
<dbReference type="AlphaFoldDB" id="A0A6L7A7V7"/>
<dbReference type="Proteomes" id="UP000478636">
    <property type="component" value="Unassembled WGS sequence"/>
</dbReference>
<evidence type="ECO:0000313" key="1">
    <source>
        <dbReference type="EMBL" id="MWN21767.1"/>
    </source>
</evidence>
<protein>
    <submittedName>
        <fullName evidence="1">Peptide chain release factor 3</fullName>
    </submittedName>
</protein>
<sequence length="42" mass="5153">MASSRNLLVKDRYDQPVFLFENKFAMNWFHDKYPDVVLEEKM</sequence>
<organism evidence="1 2">
    <name type="scientific">Leuconostoc lactis</name>
    <dbReference type="NCBI Taxonomy" id="1246"/>
    <lineage>
        <taxon>Bacteria</taxon>
        <taxon>Bacillati</taxon>
        <taxon>Bacillota</taxon>
        <taxon>Bacilli</taxon>
        <taxon>Lactobacillales</taxon>
        <taxon>Lactobacillaceae</taxon>
        <taxon>Leuconostoc</taxon>
    </lineage>
</organism>
<gene>
    <name evidence="1" type="ORF">GQS40_12125</name>
</gene>
<comment type="caution">
    <text evidence="1">The sequence shown here is derived from an EMBL/GenBank/DDBJ whole genome shotgun (WGS) entry which is preliminary data.</text>
</comment>
<proteinExistence type="predicted"/>
<reference evidence="1 2" key="1">
    <citation type="submission" date="2019-12" db="EMBL/GenBank/DDBJ databases">
        <title>Complete genome sequence of Leuconostoc lactis strain AVN1 provides insights into metabolic potential.</title>
        <authorList>
            <person name="Besrour N."/>
            <person name="Najjari A."/>
            <person name="Fhoula I."/>
            <person name="Jaballah S."/>
            <person name="Klibi N."/>
            <person name="Ouzari H.I."/>
        </authorList>
    </citation>
    <scope>NUCLEOTIDE SEQUENCE [LARGE SCALE GENOMIC DNA]</scope>
    <source>
        <strain evidence="1 2">AVN1</strain>
    </source>
</reference>
<name>A0A6L7A7V7_LEULA</name>
<evidence type="ECO:0000313" key="2">
    <source>
        <dbReference type="Proteomes" id="UP000478636"/>
    </source>
</evidence>